<evidence type="ECO:0000256" key="1">
    <source>
        <dbReference type="SAM" id="MobiDB-lite"/>
    </source>
</evidence>
<protein>
    <recommendedName>
        <fullName evidence="4">Tautomerase cis-CaaD-like domain-containing protein</fullName>
    </recommendedName>
</protein>
<dbReference type="EMBL" id="RFFH01000005">
    <property type="protein sequence ID" value="RMI32366.1"/>
    <property type="molecule type" value="Genomic_DNA"/>
</dbReference>
<reference evidence="2 3" key="1">
    <citation type="submission" date="2018-10" db="EMBL/GenBank/DDBJ databases">
        <title>Isolation from cow dung.</title>
        <authorList>
            <person name="Ling L."/>
        </authorList>
    </citation>
    <scope>NUCLEOTIDE SEQUENCE [LARGE SCALE GENOMIC DNA]</scope>
    <source>
        <strain evidence="2 3">NEAU-LL90</strain>
    </source>
</reference>
<dbReference type="Gene3D" id="3.30.429.10">
    <property type="entry name" value="Macrophage Migration Inhibitory Factor"/>
    <property type="match status" value="1"/>
</dbReference>
<comment type="caution">
    <text evidence="2">The sequence shown here is derived from an EMBL/GenBank/DDBJ whole genome shotgun (WGS) entry which is preliminary data.</text>
</comment>
<evidence type="ECO:0000313" key="2">
    <source>
        <dbReference type="EMBL" id="RMI32366.1"/>
    </source>
</evidence>
<gene>
    <name evidence="2" type="ORF">EBN03_15490</name>
</gene>
<evidence type="ECO:0000313" key="3">
    <source>
        <dbReference type="Proteomes" id="UP000279275"/>
    </source>
</evidence>
<accession>A0A3M2L5V8</accession>
<organism evidence="2 3">
    <name type="scientific">Nocardia stercoris</name>
    <dbReference type="NCBI Taxonomy" id="2483361"/>
    <lineage>
        <taxon>Bacteria</taxon>
        <taxon>Bacillati</taxon>
        <taxon>Actinomycetota</taxon>
        <taxon>Actinomycetes</taxon>
        <taxon>Mycobacteriales</taxon>
        <taxon>Nocardiaceae</taxon>
        <taxon>Nocardia</taxon>
    </lineage>
</organism>
<sequence length="162" mass="17457">MYLYQCFIPAGSLDSVTRVRMAATLADIHNEVTWVPRELVEVVFVEYAPTSAFGGRPLGEAVVTITVRAGRDRGTNADLVAPIAAAWQVLTGQRDVLVELIEIDTALTCVSIGDATPRTRTEPSRVRHRSVPVGFERTWYPASRSAGVSGGPSCTGRSAPWG</sequence>
<keyword evidence="3" id="KW-1185">Reference proteome</keyword>
<dbReference type="SUPFAM" id="SSF55331">
    <property type="entry name" value="Tautomerase/MIF"/>
    <property type="match status" value="1"/>
</dbReference>
<dbReference type="InterPro" id="IPR014347">
    <property type="entry name" value="Tautomerase/MIF_sf"/>
</dbReference>
<name>A0A3M2L5V8_9NOCA</name>
<dbReference type="AlphaFoldDB" id="A0A3M2L5V8"/>
<dbReference type="Proteomes" id="UP000279275">
    <property type="component" value="Unassembled WGS sequence"/>
</dbReference>
<feature type="region of interest" description="Disordered" evidence="1">
    <location>
        <begin position="143"/>
        <end position="162"/>
    </location>
</feature>
<proteinExistence type="predicted"/>
<evidence type="ECO:0008006" key="4">
    <source>
        <dbReference type="Google" id="ProtNLM"/>
    </source>
</evidence>